<feature type="transmembrane region" description="Helical" evidence="2">
    <location>
        <begin position="319"/>
        <end position="344"/>
    </location>
</feature>
<protein>
    <recommendedName>
        <fullName evidence="5">Transmembrane protein</fullName>
    </recommendedName>
</protein>
<feature type="transmembrane region" description="Helical" evidence="2">
    <location>
        <begin position="24"/>
        <end position="40"/>
    </location>
</feature>
<feature type="region of interest" description="Disordered" evidence="1">
    <location>
        <begin position="1057"/>
        <end position="1100"/>
    </location>
</feature>
<feature type="transmembrane region" description="Helical" evidence="2">
    <location>
        <begin position="52"/>
        <end position="70"/>
    </location>
</feature>
<feature type="transmembrane region" description="Helical" evidence="2">
    <location>
        <begin position="290"/>
        <end position="313"/>
    </location>
</feature>
<feature type="transmembrane region" description="Helical" evidence="2">
    <location>
        <begin position="788"/>
        <end position="807"/>
    </location>
</feature>
<feature type="transmembrane region" description="Helical" evidence="2">
    <location>
        <begin position="356"/>
        <end position="375"/>
    </location>
</feature>
<keyword evidence="2" id="KW-0812">Transmembrane</keyword>
<keyword evidence="4" id="KW-1185">Reference proteome</keyword>
<comment type="caution">
    <text evidence="3">The sequence shown here is derived from an EMBL/GenBank/DDBJ whole genome shotgun (WGS) entry which is preliminary data.</text>
</comment>
<accession>A0ABQ6MRN4</accession>
<feature type="transmembrane region" description="Helical" evidence="2">
    <location>
        <begin position="152"/>
        <end position="172"/>
    </location>
</feature>
<evidence type="ECO:0000256" key="1">
    <source>
        <dbReference type="SAM" id="MobiDB-lite"/>
    </source>
</evidence>
<feature type="transmembrane region" description="Helical" evidence="2">
    <location>
        <begin position="748"/>
        <end position="768"/>
    </location>
</feature>
<feature type="transmembrane region" description="Helical" evidence="2">
    <location>
        <begin position="534"/>
        <end position="555"/>
    </location>
</feature>
<dbReference type="Proteomes" id="UP001165060">
    <property type="component" value="Unassembled WGS sequence"/>
</dbReference>
<feature type="transmembrane region" description="Helical" evidence="2">
    <location>
        <begin position="509"/>
        <end position="528"/>
    </location>
</feature>
<feature type="transmembrane region" description="Helical" evidence="2">
    <location>
        <begin position="184"/>
        <end position="202"/>
    </location>
</feature>
<name>A0ABQ6MRN4_9STRA</name>
<evidence type="ECO:0000256" key="2">
    <source>
        <dbReference type="SAM" id="Phobius"/>
    </source>
</evidence>
<keyword evidence="2" id="KW-1133">Transmembrane helix</keyword>
<reference evidence="3 4" key="1">
    <citation type="journal article" date="2023" name="Commun. Biol.">
        <title>Genome analysis of Parmales, the sister group of diatoms, reveals the evolutionary specialization of diatoms from phago-mixotrophs to photoautotrophs.</title>
        <authorList>
            <person name="Ban H."/>
            <person name="Sato S."/>
            <person name="Yoshikawa S."/>
            <person name="Yamada K."/>
            <person name="Nakamura Y."/>
            <person name="Ichinomiya M."/>
            <person name="Sato N."/>
            <person name="Blanc-Mathieu R."/>
            <person name="Endo H."/>
            <person name="Kuwata A."/>
            <person name="Ogata H."/>
        </authorList>
    </citation>
    <scope>NUCLEOTIDE SEQUENCE [LARGE SCALE GENOMIC DNA]</scope>
</reference>
<evidence type="ECO:0000313" key="4">
    <source>
        <dbReference type="Proteomes" id="UP001165060"/>
    </source>
</evidence>
<feature type="transmembrane region" description="Helical" evidence="2">
    <location>
        <begin position="959"/>
        <end position="979"/>
    </location>
</feature>
<organism evidence="3 4">
    <name type="scientific">Tetraparma gracilis</name>
    <dbReference type="NCBI Taxonomy" id="2962635"/>
    <lineage>
        <taxon>Eukaryota</taxon>
        <taxon>Sar</taxon>
        <taxon>Stramenopiles</taxon>
        <taxon>Ochrophyta</taxon>
        <taxon>Bolidophyceae</taxon>
        <taxon>Parmales</taxon>
        <taxon>Triparmaceae</taxon>
        <taxon>Tetraparma</taxon>
    </lineage>
</organism>
<keyword evidence="2" id="KW-0472">Membrane</keyword>
<feature type="transmembrane region" description="Helical" evidence="2">
    <location>
        <begin position="827"/>
        <end position="847"/>
    </location>
</feature>
<proteinExistence type="predicted"/>
<dbReference type="EMBL" id="BRYB01001700">
    <property type="protein sequence ID" value="GMI31546.1"/>
    <property type="molecule type" value="Genomic_DNA"/>
</dbReference>
<feature type="transmembrane region" description="Helical" evidence="2">
    <location>
        <begin position="714"/>
        <end position="736"/>
    </location>
</feature>
<sequence length="1100" mass="121407">MCLHPVSQVYTGFLIMSDPRKESVALEVAALAVLISQPLLGMVLKSGCNRCIAGYGSYAVGYALLGLRFFGRRRQVAELPEAELGTFLLSVLPVTTVSTNVCIGYFAMEAVPCLVENNPFWEGLNLEESNGVAINGVTKCDDVSNSVYTFQLVFVAAFFGSVVVFPFHTYSIQDIIRFNLLPRYQVLVLIFIGACTFALFLLCSLDDDIQDYLAYIEGDGWVQQGKRSKMNVAVRMILALVMYEAVRELDSRTWINSITPRFESARNYVAAVLKRLTCRSSMQLAPAWRYLLILCIVLVNATAFSFPVVTVMWGKSDDAYSAVIGSIAAVQQPILALFCSVLFLSRPLEAKKSDSYFPSMMLFANFLIIGTTALYREANGFESYFITGPTQLALCGVLLLISPLVEETRGYLRTFSPALAAKFIELVFNVMLSTLPVLTYLTSRCIGCLAGARVLVAEEECIAFLESTDVVMLNVMMNGLFVLHTYTTENISWEKQVTLMDEGRATHNLVKVFTMVTTNVLTAAVFGVSTSEEVYPNFVEFVLVYDFCMWSYCIAVHARRVHKLIVIEEGDEEEEEGEGGWSVYAFIRNRRKRLQAFRAARKERHAKSKSLSAKEFKKLAAHTSAASANAALGGDDVVLGGVEGDGKKASFDFDADADADDDMATAVPRKRFAAIYRLFLMVVAFTPLVAAVAANVLKLGGGNDKAYNRRLAELLLLALDNTFSITALSAVIYCCCDMHKSRFTMRQYIVMSVPALVSVLMAVGILGVDESVNDIDHEEGRRMKAVTVFVVGPSIMVIITIMCFKSWQKMRLNMSQEELNTHMLNEVGMVAVGTFPPMVVLSAQHFACIYADFHLSIKNDRIFEYYDNQCSEVNWVTKPLSVLIFTTGFFRINFLGLMKKSKTEMTLEDIMMFKITNFQYYRISVFSSAASIAVMLYGVGAERRTAEHEDGEELWLQNVFLLFSFLMGVFLLSEAAYAIKLSLKGKVARFIDEISEDPGANGSMKMAGAPKRSGRRVSMNNLMTAAKLHTTRVMRSKTKLGGSAREARKTITSLKSMSGASTRTGVGGEGAGRGGGAGGEEKRGEKQGVAAGLDFNPGFI</sequence>
<feature type="transmembrane region" description="Helical" evidence="2">
    <location>
        <begin position="381"/>
        <end position="405"/>
    </location>
</feature>
<feature type="transmembrane region" description="Helical" evidence="2">
    <location>
        <begin position="674"/>
        <end position="694"/>
    </location>
</feature>
<evidence type="ECO:0008006" key="5">
    <source>
        <dbReference type="Google" id="ProtNLM"/>
    </source>
</evidence>
<feature type="transmembrane region" description="Helical" evidence="2">
    <location>
        <begin position="919"/>
        <end position="939"/>
    </location>
</feature>
<feature type="transmembrane region" description="Helical" evidence="2">
    <location>
        <begin position="82"/>
        <end position="108"/>
    </location>
</feature>
<evidence type="ECO:0000313" key="3">
    <source>
        <dbReference type="EMBL" id="GMI31546.1"/>
    </source>
</evidence>
<gene>
    <name evidence="3" type="ORF">TeGR_g7601</name>
</gene>
<feature type="compositionally biased region" description="Gly residues" evidence="1">
    <location>
        <begin position="1065"/>
        <end position="1078"/>
    </location>
</feature>
<feature type="transmembrane region" description="Helical" evidence="2">
    <location>
        <begin position="880"/>
        <end position="898"/>
    </location>
</feature>